<accession>A0A8J7YWR6</accession>
<dbReference type="AlphaFoldDB" id="A0A8J7YWR6"/>
<dbReference type="GO" id="GO:0000027">
    <property type="term" value="P:ribosomal large subunit assembly"/>
    <property type="evidence" value="ECO:0007669"/>
    <property type="project" value="TreeGrafter"/>
</dbReference>
<evidence type="ECO:0000313" key="9">
    <source>
        <dbReference type="Proteomes" id="UP000768163"/>
    </source>
</evidence>
<dbReference type="Proteomes" id="UP000738826">
    <property type="component" value="Unassembled WGS sequence"/>
</dbReference>
<sequence>MVTNTTYSVKFRRRRENKTNYKKRLNLIKSKEIRLVLRPTNKYVIAQLVEFHQDGDKIIVSANSKDLKKYGWNISCSNTPAAYLTGFLCGLKGIKHSDTGVILDIGIKKSTKGSKIYAAGKGAVDAGMKIHLSDKILPDEERLKGGHISKSVTGIFEQTLNNIKNSFSK</sequence>
<dbReference type="PANTHER" id="PTHR23410">
    <property type="entry name" value="RIBOSOMAL PROTEIN L5-RELATED"/>
    <property type="match status" value="1"/>
</dbReference>
<dbReference type="InterPro" id="IPR057268">
    <property type="entry name" value="Ribosomal_L18"/>
</dbReference>
<keyword evidence="2 6" id="KW-0699">rRNA-binding</keyword>
<keyword evidence="4 6" id="KW-0689">Ribosomal protein</keyword>
<dbReference type="NCBIfam" id="NF006342">
    <property type="entry name" value="PRK08569.1"/>
    <property type="match status" value="1"/>
</dbReference>
<proteinExistence type="inferred from homology"/>
<gene>
    <name evidence="6" type="primary">rpl18</name>
    <name evidence="8" type="ORF">GW779_05250</name>
    <name evidence="7" type="ORF">GW910_02400</name>
</gene>
<dbReference type="GO" id="GO:0006412">
    <property type="term" value="P:translation"/>
    <property type="evidence" value="ECO:0007669"/>
    <property type="project" value="UniProtKB-UniRule"/>
</dbReference>
<evidence type="ECO:0000256" key="4">
    <source>
        <dbReference type="ARBA" id="ARBA00022980"/>
    </source>
</evidence>
<evidence type="ECO:0000313" key="8">
    <source>
        <dbReference type="EMBL" id="NCS91792.1"/>
    </source>
</evidence>
<dbReference type="PANTHER" id="PTHR23410:SF12">
    <property type="entry name" value="LARGE RIBOSOMAL SUBUNIT PROTEIN UL18"/>
    <property type="match status" value="1"/>
</dbReference>
<protein>
    <recommendedName>
        <fullName evidence="6">Large ribosomal subunit protein uL18</fullName>
    </recommendedName>
</protein>
<dbReference type="CDD" id="cd00432">
    <property type="entry name" value="Ribosomal_L18_L5e"/>
    <property type="match status" value="1"/>
</dbReference>
<evidence type="ECO:0000256" key="1">
    <source>
        <dbReference type="ARBA" id="ARBA00007116"/>
    </source>
</evidence>
<dbReference type="GO" id="GO:0022625">
    <property type="term" value="C:cytosolic large ribosomal subunit"/>
    <property type="evidence" value="ECO:0007669"/>
    <property type="project" value="TreeGrafter"/>
</dbReference>
<comment type="subunit">
    <text evidence="6">Part of the 50S ribosomal subunit. Contacts the 5S and 23S rRNAs.</text>
</comment>
<dbReference type="Pfam" id="PF17144">
    <property type="entry name" value="Ribosomal_L5e"/>
    <property type="match status" value="2"/>
</dbReference>
<name>A0A8J7YWR6_9ARCH</name>
<evidence type="ECO:0000256" key="5">
    <source>
        <dbReference type="ARBA" id="ARBA00023274"/>
    </source>
</evidence>
<keyword evidence="3 6" id="KW-0694">RNA-binding</keyword>
<dbReference type="EMBL" id="JAACQH010000108">
    <property type="protein sequence ID" value="NCS91792.1"/>
    <property type="molecule type" value="Genomic_DNA"/>
</dbReference>
<evidence type="ECO:0000256" key="3">
    <source>
        <dbReference type="ARBA" id="ARBA00022884"/>
    </source>
</evidence>
<dbReference type="InterPro" id="IPR005485">
    <property type="entry name" value="Rbsml_uL18_euk_arch"/>
</dbReference>
<dbReference type="GO" id="GO:0008097">
    <property type="term" value="F:5S rRNA binding"/>
    <property type="evidence" value="ECO:0007669"/>
    <property type="project" value="InterPro"/>
</dbReference>
<evidence type="ECO:0000313" key="7">
    <source>
        <dbReference type="EMBL" id="NCN64913.1"/>
    </source>
</evidence>
<dbReference type="HAMAP" id="MF_01337_A">
    <property type="entry name" value="Ribosomal_uL18_A"/>
    <property type="match status" value="1"/>
</dbReference>
<dbReference type="Gene3D" id="3.30.420.100">
    <property type="match status" value="1"/>
</dbReference>
<dbReference type="SUPFAM" id="SSF53137">
    <property type="entry name" value="Translational machinery components"/>
    <property type="match status" value="1"/>
</dbReference>
<reference evidence="7" key="1">
    <citation type="submission" date="2019-11" db="EMBL/GenBank/DDBJ databases">
        <title>Lipid analysis of CO2-rich subsurface aquifers suggests an autotrophy-based deep biosphere with lysolipids enriched in CPR bacteria.</title>
        <authorList>
            <person name="Probst A.J."/>
            <person name="Elling F.J."/>
            <person name="Castelle C.J."/>
            <person name="Zhu Q."/>
            <person name="Elvert M."/>
            <person name="Birarda G."/>
            <person name="Holman H.-Y."/>
            <person name="Lane K.R."/>
            <person name="Ladd B."/>
            <person name="Ryan M.C."/>
            <person name="Woyke T."/>
            <person name="Hinrichs K.-U."/>
            <person name="Banfield J.F."/>
        </authorList>
    </citation>
    <scope>NUCLEOTIDE SEQUENCE</scope>
    <source>
        <strain evidence="7">CG_2015-01_33_1645</strain>
        <strain evidence="8">CG_2015-04_33_537</strain>
    </source>
</reference>
<keyword evidence="5 6" id="KW-0687">Ribonucleoprotein</keyword>
<organism evidence="7 9">
    <name type="scientific">Candidatus Altarchaeum hamiconexum</name>
    <dbReference type="NCBI Taxonomy" id="1803513"/>
    <lineage>
        <taxon>Archaea</taxon>
        <taxon>Candidatus Altarchaeota</taxon>
        <taxon>Candidatus Altiarchaeia</taxon>
        <taxon>Candidatus Altarchaeales</taxon>
        <taxon>Candidatus Altarchaeaceae</taxon>
        <taxon>Candidatus Altarchaeum</taxon>
    </lineage>
</organism>
<comment type="function">
    <text evidence="6">This is one of the proteins that bind and probably mediate the attachment of the 5S RNA into the large ribosomal subunit, where it forms part of the central protuberance.</text>
</comment>
<dbReference type="EMBL" id="JAACVF010000057">
    <property type="protein sequence ID" value="NCN64913.1"/>
    <property type="molecule type" value="Genomic_DNA"/>
</dbReference>
<evidence type="ECO:0000256" key="6">
    <source>
        <dbReference type="HAMAP-Rule" id="MF_01337"/>
    </source>
</evidence>
<dbReference type="InterPro" id="IPR057267">
    <property type="entry name" value="Rbsml_uL18_arch"/>
</dbReference>
<dbReference type="Proteomes" id="UP000768163">
    <property type="component" value="Unassembled WGS sequence"/>
</dbReference>
<dbReference type="GO" id="GO:0003735">
    <property type="term" value="F:structural constituent of ribosome"/>
    <property type="evidence" value="ECO:0007669"/>
    <property type="project" value="InterPro"/>
</dbReference>
<comment type="caution">
    <text evidence="7">The sequence shown here is derived from an EMBL/GenBank/DDBJ whole genome shotgun (WGS) entry which is preliminary data.</text>
</comment>
<comment type="similarity">
    <text evidence="1 6">Belongs to the universal ribosomal protein uL18 family.</text>
</comment>
<evidence type="ECO:0000256" key="2">
    <source>
        <dbReference type="ARBA" id="ARBA00022730"/>
    </source>
</evidence>